<name>A0A1N6Q2G1_9RHOO</name>
<reference evidence="4" key="1">
    <citation type="submission" date="2017-01" db="EMBL/GenBank/DDBJ databases">
        <authorList>
            <person name="Varghese N."/>
            <person name="Submissions S."/>
        </authorList>
    </citation>
    <scope>NUCLEOTIDE SEQUENCE [LARGE SCALE GENOMIC DNA]</scope>
    <source>
        <strain evidence="4">ATCC 51758</strain>
    </source>
</reference>
<evidence type="ECO:0000256" key="2">
    <source>
        <dbReference type="SAM" id="SignalP"/>
    </source>
</evidence>
<accession>A0A1N6Q2G1</accession>
<protein>
    <recommendedName>
        <fullName evidence="5">DUF2382 domain-containing protein</fullName>
    </recommendedName>
</protein>
<feature type="region of interest" description="Disordered" evidence="1">
    <location>
        <begin position="107"/>
        <end position="197"/>
    </location>
</feature>
<keyword evidence="2" id="KW-0732">Signal</keyword>
<evidence type="ECO:0000313" key="3">
    <source>
        <dbReference type="EMBL" id="SIQ10770.1"/>
    </source>
</evidence>
<keyword evidence="4" id="KW-1185">Reference proteome</keyword>
<dbReference type="RefSeq" id="WP_076600817.1">
    <property type="nucleotide sequence ID" value="NZ_FTMD01000002.1"/>
</dbReference>
<evidence type="ECO:0000256" key="1">
    <source>
        <dbReference type="SAM" id="MobiDB-lite"/>
    </source>
</evidence>
<feature type="signal peptide" evidence="2">
    <location>
        <begin position="1"/>
        <end position="28"/>
    </location>
</feature>
<organism evidence="3 4">
    <name type="scientific">Aromatoleum tolulyticum</name>
    <dbReference type="NCBI Taxonomy" id="34027"/>
    <lineage>
        <taxon>Bacteria</taxon>
        <taxon>Pseudomonadati</taxon>
        <taxon>Pseudomonadota</taxon>
        <taxon>Betaproteobacteria</taxon>
        <taxon>Rhodocyclales</taxon>
        <taxon>Rhodocyclaceae</taxon>
        <taxon>Aromatoleum</taxon>
    </lineage>
</organism>
<gene>
    <name evidence="3" type="ORF">SAMN05421829_102313</name>
</gene>
<feature type="compositionally biased region" description="Basic and acidic residues" evidence="1">
    <location>
        <begin position="143"/>
        <end position="197"/>
    </location>
</feature>
<evidence type="ECO:0000313" key="4">
    <source>
        <dbReference type="Proteomes" id="UP000186819"/>
    </source>
</evidence>
<proteinExistence type="predicted"/>
<feature type="chain" id="PRO_5013246915" description="DUF2382 domain-containing protein" evidence="2">
    <location>
        <begin position="29"/>
        <end position="197"/>
    </location>
</feature>
<dbReference type="OrthoDB" id="9849860at2"/>
<dbReference type="STRING" id="34027.SAMN05421829_102313"/>
<dbReference type="Proteomes" id="UP000186819">
    <property type="component" value="Unassembled WGS sequence"/>
</dbReference>
<dbReference type="EMBL" id="FTMD01000002">
    <property type="protein sequence ID" value="SIQ10770.1"/>
    <property type="molecule type" value="Genomic_DNA"/>
</dbReference>
<feature type="compositionally biased region" description="Polar residues" evidence="1">
    <location>
        <begin position="112"/>
        <end position="137"/>
    </location>
</feature>
<sequence>MKLHPGISVSFYAAAALAFGLHSSLAPAQEATTTATTAAEPAPSDATVTTDGTAAAGVSRSQGAMPVQSVETVINADGTTTVTRTRTLSATGAAPARVRTKEMTFNAEGGLASQTTTEVRTATDGTVLSERSSTRTTAGGELARSDSRRAAVERPDNAERVARAERPEKLERMERLERVDRPEKPERVERVERRERD</sequence>
<dbReference type="AlphaFoldDB" id="A0A1N6Q2G1"/>
<evidence type="ECO:0008006" key="5">
    <source>
        <dbReference type="Google" id="ProtNLM"/>
    </source>
</evidence>